<dbReference type="RefSeq" id="WP_013781527.1">
    <property type="nucleotide sequence ID" value="NC_015520.1"/>
</dbReference>
<evidence type="ECO:0000259" key="1">
    <source>
        <dbReference type="Pfam" id="PF11823"/>
    </source>
</evidence>
<dbReference type="STRING" id="697281.Mahau_1923"/>
<dbReference type="KEGG" id="mas:Mahau_1923"/>
<protein>
    <recommendedName>
        <fullName evidence="1">Putative Se/S carrier protein-like domain-containing protein</fullName>
    </recommendedName>
</protein>
<feature type="domain" description="Putative Se/S carrier protein-like" evidence="1">
    <location>
        <begin position="5"/>
        <end position="71"/>
    </location>
</feature>
<reference evidence="2 3" key="2">
    <citation type="journal article" date="2011" name="Stand. Genomic Sci.">
        <title>Complete genome sequence of Mahella australiensis type strain (50-1 BON).</title>
        <authorList>
            <person name="Sikorski J."/>
            <person name="Teshima H."/>
            <person name="Nolan M."/>
            <person name="Lucas S."/>
            <person name="Hammon N."/>
            <person name="Deshpande S."/>
            <person name="Cheng J.F."/>
            <person name="Pitluck S."/>
            <person name="Liolios K."/>
            <person name="Pagani I."/>
            <person name="Ivanova N."/>
            <person name="Huntemann M."/>
            <person name="Mavromatis K."/>
            <person name="Ovchinikova G."/>
            <person name="Pati A."/>
            <person name="Tapia R."/>
            <person name="Han C."/>
            <person name="Goodwin L."/>
            <person name="Chen A."/>
            <person name="Palaniappan K."/>
            <person name="Land M."/>
            <person name="Hauser L."/>
            <person name="Ngatchou-Djao O.D."/>
            <person name="Rohde M."/>
            <person name="Pukall R."/>
            <person name="Spring S."/>
            <person name="Abt B."/>
            <person name="Goker M."/>
            <person name="Detter J.C."/>
            <person name="Woyke T."/>
            <person name="Bristow J."/>
            <person name="Markowitz V."/>
            <person name="Hugenholtz P."/>
            <person name="Eisen J.A."/>
            <person name="Kyrpides N.C."/>
            <person name="Klenk H.P."/>
            <person name="Lapidus A."/>
        </authorList>
    </citation>
    <scope>NUCLEOTIDE SEQUENCE [LARGE SCALE GENOMIC DNA]</scope>
    <source>
        <strain evidence="3">DSM 15567 / CIP 107919 / 50-1 BON</strain>
    </source>
</reference>
<proteinExistence type="predicted"/>
<dbReference type="EMBL" id="CP002360">
    <property type="protein sequence ID" value="AEE97099.1"/>
    <property type="molecule type" value="Genomic_DNA"/>
</dbReference>
<organism evidence="2 3">
    <name type="scientific">Mahella australiensis (strain DSM 15567 / CIP 107919 / 50-1 BON)</name>
    <dbReference type="NCBI Taxonomy" id="697281"/>
    <lineage>
        <taxon>Bacteria</taxon>
        <taxon>Bacillati</taxon>
        <taxon>Bacillota</taxon>
        <taxon>Clostridia</taxon>
        <taxon>Thermoanaerobacterales</taxon>
        <taxon>Thermoanaerobacterales Family IV. Incertae Sedis</taxon>
        <taxon>Mahella</taxon>
    </lineage>
</organism>
<keyword evidence="3" id="KW-1185">Reference proteome</keyword>
<gene>
    <name evidence="2" type="ordered locus">Mahau_1923</name>
</gene>
<dbReference type="InterPro" id="IPR021778">
    <property type="entry name" value="Se/S_carrier-like"/>
</dbReference>
<accession>F4A1P9</accession>
<dbReference type="HOGENOM" id="CLU_2538574_0_0_9"/>
<reference evidence="3" key="1">
    <citation type="submission" date="2010-11" db="EMBL/GenBank/DDBJ databases">
        <title>The complete genome of Mahella australiensis DSM 15567.</title>
        <authorList>
            <consortium name="US DOE Joint Genome Institute (JGI-PGF)"/>
            <person name="Lucas S."/>
            <person name="Copeland A."/>
            <person name="Lapidus A."/>
            <person name="Bruce D."/>
            <person name="Goodwin L."/>
            <person name="Pitluck S."/>
            <person name="Kyrpides N."/>
            <person name="Mavromatis K."/>
            <person name="Pagani I."/>
            <person name="Ivanova N."/>
            <person name="Teshima H."/>
            <person name="Brettin T."/>
            <person name="Detter J.C."/>
            <person name="Han C."/>
            <person name="Tapia R."/>
            <person name="Land M."/>
            <person name="Hauser L."/>
            <person name="Markowitz V."/>
            <person name="Cheng J.-F."/>
            <person name="Hugenholtz P."/>
            <person name="Woyke T."/>
            <person name="Wu D."/>
            <person name="Spring S."/>
            <person name="Pukall R."/>
            <person name="Steenblock K."/>
            <person name="Schneider S."/>
            <person name="Klenk H.-P."/>
            <person name="Eisen J.A."/>
        </authorList>
    </citation>
    <scope>NUCLEOTIDE SEQUENCE [LARGE SCALE GENOMIC DNA]</scope>
    <source>
        <strain evidence="3">DSM 15567 / CIP 107919 / 50-1 BON</strain>
    </source>
</reference>
<name>F4A1P9_MAHA5</name>
<evidence type="ECO:0000313" key="2">
    <source>
        <dbReference type="EMBL" id="AEE97099.1"/>
    </source>
</evidence>
<evidence type="ECO:0000313" key="3">
    <source>
        <dbReference type="Proteomes" id="UP000008457"/>
    </source>
</evidence>
<dbReference type="Pfam" id="PF11823">
    <property type="entry name" value="Se_S_carrier"/>
    <property type="match status" value="1"/>
</dbReference>
<sequence>MMDRVVVVRSRQQAFALENYLFSRGIKAAIASTPVGLGKGCSLSLWFYAKDTSLVASAIKALGIEIIGIYQKDNLNRWFKVSY</sequence>
<dbReference type="Proteomes" id="UP000008457">
    <property type="component" value="Chromosome"/>
</dbReference>
<dbReference type="AlphaFoldDB" id="F4A1P9"/>